<accession>A0ABZ0Z166</accession>
<evidence type="ECO:0000313" key="2">
    <source>
        <dbReference type="Proteomes" id="UP001327459"/>
    </source>
</evidence>
<gene>
    <name evidence="1" type="ORF">SR882_04425</name>
</gene>
<evidence type="ECO:0008006" key="3">
    <source>
        <dbReference type="Google" id="ProtNLM"/>
    </source>
</evidence>
<proteinExistence type="predicted"/>
<dbReference type="RefSeq" id="WP_322522136.1">
    <property type="nucleotide sequence ID" value="NZ_CP140153.1"/>
</dbReference>
<dbReference type="EMBL" id="CP140153">
    <property type="protein sequence ID" value="WQH17156.1"/>
    <property type="molecule type" value="Genomic_DNA"/>
</dbReference>
<reference evidence="1 2" key="1">
    <citation type="submission" date="2023-11" db="EMBL/GenBank/DDBJ databases">
        <title>MicrobeMod: A computational toolkit for identifying prokaryotic methylation and restriction-modification with nanopore sequencing.</title>
        <authorList>
            <person name="Crits-Christoph A."/>
            <person name="Kang S.C."/>
            <person name="Lee H."/>
            <person name="Ostrov N."/>
        </authorList>
    </citation>
    <scope>NUCLEOTIDE SEQUENCE [LARGE SCALE GENOMIC DNA]</scope>
    <source>
        <strain evidence="1 2">ATCC 49870</strain>
    </source>
</reference>
<sequence>MTDSSQPSRSDAVDDLETLLERVPLVGPTEAASLLAGFLGRTDLEEISDEALSNLIARLEPQVDRTAKSLRRSLRQSPLPISVQARGQLSALFTLYRAAQSLANLRLGLAQTGEVDQAQATAHRERVEWAARLILDCYQLYVGVPQPLYADLHQFARAACRDLEASQPEAWSAVRDVYVAVLLLGMVNPYALTVEEMAVLYPCLREVGKAVEITADRPTGSARFVDMTGRLAPHIAISGGRANPDGAVYVGVDALYRRETIEGLDAECRVALRGFLRQLQFFLTSREARRHDHLEQKLGERSLITIGFHSVHHRLLDDMLYSLRASQHLTFSGLDWEGLERPVHGQVKDGPSIHDFKLEIDSGSRDDVDWEAMPDADGRAAPPRLNEPATWDVVNLSERGLRLHWRLAGNSRAAVDELILIERDPEAEVDGLAGVIGVGVIRWVRHLDEDNRTIDMGVERLPGDWMAYFAHPAGKTPNTAGTWPVLARIEGERIDRLILPPDLADRGRRVTVIREQGADTHINLERIVMVGSHLVVMETSPDKGGNS</sequence>
<evidence type="ECO:0000313" key="1">
    <source>
        <dbReference type="EMBL" id="WQH17156.1"/>
    </source>
</evidence>
<organism evidence="1 2">
    <name type="scientific">Guyparkeria halophila</name>
    <dbReference type="NCBI Taxonomy" id="47960"/>
    <lineage>
        <taxon>Bacteria</taxon>
        <taxon>Pseudomonadati</taxon>
        <taxon>Pseudomonadota</taxon>
        <taxon>Gammaproteobacteria</taxon>
        <taxon>Chromatiales</taxon>
        <taxon>Thioalkalibacteraceae</taxon>
        <taxon>Guyparkeria</taxon>
    </lineage>
</organism>
<name>A0ABZ0Z166_9GAMM</name>
<dbReference type="Proteomes" id="UP001327459">
    <property type="component" value="Chromosome"/>
</dbReference>
<keyword evidence="2" id="KW-1185">Reference proteome</keyword>
<protein>
    <recommendedName>
        <fullName evidence="3">PilZ domain-containing protein</fullName>
    </recommendedName>
</protein>